<accession>A0A8X7VJ71</accession>
<protein>
    <recommendedName>
        <fullName evidence="3">Wall-associated receptor kinase C-terminal domain-containing protein</fullName>
    </recommendedName>
</protein>
<dbReference type="AlphaFoldDB" id="A0A8X7VJ71"/>
<organism evidence="4 5">
    <name type="scientific">Brassica carinata</name>
    <name type="common">Ethiopian mustard</name>
    <name type="synonym">Abyssinian cabbage</name>
    <dbReference type="NCBI Taxonomy" id="52824"/>
    <lineage>
        <taxon>Eukaryota</taxon>
        <taxon>Viridiplantae</taxon>
        <taxon>Streptophyta</taxon>
        <taxon>Embryophyta</taxon>
        <taxon>Tracheophyta</taxon>
        <taxon>Spermatophyta</taxon>
        <taxon>Magnoliopsida</taxon>
        <taxon>eudicotyledons</taxon>
        <taxon>Gunneridae</taxon>
        <taxon>Pentapetalae</taxon>
        <taxon>rosids</taxon>
        <taxon>malvids</taxon>
        <taxon>Brassicales</taxon>
        <taxon>Brassicaceae</taxon>
        <taxon>Brassiceae</taxon>
        <taxon>Brassica</taxon>
    </lineage>
</organism>
<keyword evidence="5" id="KW-1185">Reference proteome</keyword>
<evidence type="ECO:0000313" key="5">
    <source>
        <dbReference type="Proteomes" id="UP000886595"/>
    </source>
</evidence>
<comment type="subcellular location">
    <subcellularLocation>
        <location evidence="1">Membrane</location>
        <topology evidence="1">Single-pass type I membrane protein</topology>
    </subcellularLocation>
</comment>
<dbReference type="PANTHER" id="PTHR33138">
    <property type="entry name" value="OS01G0690200 PROTEIN"/>
    <property type="match status" value="1"/>
</dbReference>
<evidence type="ECO:0000259" key="3">
    <source>
        <dbReference type="Pfam" id="PF14380"/>
    </source>
</evidence>
<dbReference type="EMBL" id="JAAMPC010000005">
    <property type="protein sequence ID" value="KAG2312648.1"/>
    <property type="molecule type" value="Genomic_DNA"/>
</dbReference>
<name>A0A8X7VJ71_BRACI</name>
<sequence>MRVFFEGGCPKILNFAGDDQFIINPNTKAIDLFECPRGLDERSPMISCKESNGSLKTYNVFGSTHPSQYCSKVGEIPMLISAVNALHQSNESNQTLKMALEKGFEMRYTIDKEICRDCASSSGTCGSDIRSDKFRCLCSDKPYKSSCQDVQG</sequence>
<feature type="domain" description="Wall-associated receptor kinase C-terminal" evidence="3">
    <location>
        <begin position="63"/>
        <end position="141"/>
    </location>
</feature>
<dbReference type="InterPro" id="IPR032872">
    <property type="entry name" value="WAK_assoc_C"/>
</dbReference>
<evidence type="ECO:0000256" key="1">
    <source>
        <dbReference type="ARBA" id="ARBA00004479"/>
    </source>
</evidence>
<proteinExistence type="predicted"/>
<keyword evidence="2" id="KW-0325">Glycoprotein</keyword>
<comment type="caution">
    <text evidence="4">The sequence shown here is derived from an EMBL/GenBank/DDBJ whole genome shotgun (WGS) entry which is preliminary data.</text>
</comment>
<dbReference type="PANTHER" id="PTHR33138:SF76">
    <property type="entry name" value="WALL-ASSOCIATED RECEPTOR KINASE CARBOXY-TERMINAL PROTEIN"/>
    <property type="match status" value="1"/>
</dbReference>
<gene>
    <name evidence="4" type="ORF">Bca52824_024205</name>
</gene>
<dbReference type="GO" id="GO:0016020">
    <property type="term" value="C:membrane"/>
    <property type="evidence" value="ECO:0007669"/>
    <property type="project" value="UniProtKB-SubCell"/>
</dbReference>
<evidence type="ECO:0000313" key="4">
    <source>
        <dbReference type="EMBL" id="KAG2312648.1"/>
    </source>
</evidence>
<evidence type="ECO:0000256" key="2">
    <source>
        <dbReference type="ARBA" id="ARBA00023180"/>
    </source>
</evidence>
<dbReference type="Proteomes" id="UP000886595">
    <property type="component" value="Unassembled WGS sequence"/>
</dbReference>
<reference evidence="4 5" key="1">
    <citation type="submission" date="2020-02" db="EMBL/GenBank/DDBJ databases">
        <authorList>
            <person name="Ma Q."/>
            <person name="Huang Y."/>
            <person name="Song X."/>
            <person name="Pei D."/>
        </authorList>
    </citation>
    <scope>NUCLEOTIDE SEQUENCE [LARGE SCALE GENOMIC DNA]</scope>
    <source>
        <strain evidence="4">Sxm20200214</strain>
        <tissue evidence="4">Leaf</tissue>
    </source>
</reference>
<dbReference type="Pfam" id="PF14380">
    <property type="entry name" value="WAK_assoc"/>
    <property type="match status" value="1"/>
</dbReference>
<dbReference type="OrthoDB" id="4062651at2759"/>